<dbReference type="PANTHER" id="PTHR23317:SF71">
    <property type="entry name" value="DEDICATOR OF CYTOKINESIS PROTEIN 10"/>
    <property type="match status" value="1"/>
</dbReference>
<dbReference type="InterPro" id="IPR046773">
    <property type="entry name" value="DOCKER_Lobe_C"/>
</dbReference>
<dbReference type="Pfam" id="PF14429">
    <property type="entry name" value="DOCK-C2"/>
    <property type="match status" value="1"/>
</dbReference>
<dbReference type="InterPro" id="IPR011993">
    <property type="entry name" value="PH-like_dom_sf"/>
</dbReference>
<dbReference type="Pfam" id="PF20422">
    <property type="entry name" value="DHR-2_Lobe_B"/>
    <property type="match status" value="1"/>
</dbReference>
<dbReference type="PROSITE" id="PS51651">
    <property type="entry name" value="DOCKER"/>
    <property type="match status" value="1"/>
</dbReference>
<evidence type="ECO:0000259" key="5">
    <source>
        <dbReference type="PROSITE" id="PS51651"/>
    </source>
</evidence>
<dbReference type="InterPro" id="IPR001849">
    <property type="entry name" value="PH_domain"/>
</dbReference>
<reference evidence="6" key="3">
    <citation type="submission" date="2025-09" db="UniProtKB">
        <authorList>
            <consortium name="Ensembl"/>
        </authorList>
    </citation>
    <scope>IDENTIFICATION</scope>
</reference>
<keyword evidence="7" id="KW-1185">Reference proteome</keyword>
<dbReference type="SUPFAM" id="SSF50729">
    <property type="entry name" value="PH domain-like"/>
    <property type="match status" value="1"/>
</dbReference>
<dbReference type="GeneTree" id="ENSGT00940000157469"/>
<evidence type="ECO:0000259" key="3">
    <source>
        <dbReference type="PROSITE" id="PS50003"/>
    </source>
</evidence>
<reference evidence="6" key="1">
    <citation type="submission" date="2019-06" db="EMBL/GenBank/DDBJ databases">
        <title>G10K-VGP Goodes thornscrub tortoise genome, primary haplotype.</title>
        <authorList>
            <person name="Murphy B."/>
            <person name="Edwards T."/>
            <person name="Rhie A."/>
            <person name="Koren S."/>
            <person name="Phillippy A."/>
            <person name="Fedrigo O."/>
            <person name="Haase B."/>
            <person name="Mountcastle J."/>
            <person name="Lewin H."/>
            <person name="Damas J."/>
            <person name="Howe K."/>
            <person name="Formenti G."/>
            <person name="Myers G."/>
            <person name="Durbin R."/>
            <person name="Jarvis E.D."/>
        </authorList>
    </citation>
    <scope>NUCLEOTIDE SEQUENCE [LARGE SCALE GENOMIC DNA]</scope>
</reference>
<name>A0A8C5EY30_9SAUR</name>
<evidence type="ECO:0000259" key="4">
    <source>
        <dbReference type="PROSITE" id="PS51650"/>
    </source>
</evidence>
<dbReference type="Gene3D" id="1.25.40.410">
    <property type="match status" value="1"/>
</dbReference>
<dbReference type="FunFam" id="2.30.29.30:FF:000016">
    <property type="entry name" value="dedicator of cytokinesis protein 9 isoform X1"/>
    <property type="match status" value="1"/>
</dbReference>
<dbReference type="CDD" id="cd11699">
    <property type="entry name" value="DHR2_DOCK10"/>
    <property type="match status" value="1"/>
</dbReference>
<proteinExistence type="inferred from homology"/>
<organism evidence="6 7">
    <name type="scientific">Gopherus evgoodei</name>
    <name type="common">Goodes thornscrub tortoise</name>
    <dbReference type="NCBI Taxonomy" id="1825980"/>
    <lineage>
        <taxon>Eukaryota</taxon>
        <taxon>Metazoa</taxon>
        <taxon>Chordata</taxon>
        <taxon>Craniata</taxon>
        <taxon>Vertebrata</taxon>
        <taxon>Euteleostomi</taxon>
        <taxon>Archelosauria</taxon>
        <taxon>Testudinata</taxon>
        <taxon>Testudines</taxon>
        <taxon>Cryptodira</taxon>
        <taxon>Durocryptodira</taxon>
        <taxon>Testudinoidea</taxon>
        <taxon>Testudinidae</taxon>
        <taxon>Gopherus</taxon>
    </lineage>
</organism>
<dbReference type="InterPro" id="IPR046770">
    <property type="entry name" value="DOCKER_Lobe_B"/>
</dbReference>
<dbReference type="CDD" id="cd08697">
    <property type="entry name" value="C2_Dock-D"/>
    <property type="match status" value="1"/>
</dbReference>
<dbReference type="Pfam" id="PF11878">
    <property type="entry name" value="DOCK_C-D_N"/>
    <property type="match status" value="1"/>
</dbReference>
<dbReference type="InterPro" id="IPR027007">
    <property type="entry name" value="C2_DOCK-type_domain"/>
</dbReference>
<dbReference type="PROSITE" id="PS51650">
    <property type="entry name" value="C2_DOCK"/>
    <property type="match status" value="1"/>
</dbReference>
<dbReference type="InterPro" id="IPR027357">
    <property type="entry name" value="DOCKER_dom"/>
</dbReference>
<dbReference type="GO" id="GO:0005085">
    <property type="term" value="F:guanyl-nucleotide exchange factor activity"/>
    <property type="evidence" value="ECO:0007669"/>
    <property type="project" value="UniProtKB-KW"/>
</dbReference>
<feature type="domain" description="C2 DOCK-type" evidence="4">
    <location>
        <begin position="655"/>
        <end position="832"/>
    </location>
</feature>
<dbReference type="Pfam" id="PF06920">
    <property type="entry name" value="DHR-2_Lobe_A"/>
    <property type="match status" value="2"/>
</dbReference>
<evidence type="ECO:0000256" key="1">
    <source>
        <dbReference type="ARBA" id="ARBA00022658"/>
    </source>
</evidence>
<dbReference type="GO" id="GO:0007264">
    <property type="term" value="P:small GTPase-mediated signal transduction"/>
    <property type="evidence" value="ECO:0007669"/>
    <property type="project" value="InterPro"/>
</dbReference>
<dbReference type="InterPro" id="IPR043162">
    <property type="entry name" value="DOCK_C_lobe_C"/>
</dbReference>
<dbReference type="FunFam" id="1.20.58.740:FF:000001">
    <property type="entry name" value="dedicator of cytokinesis protein 9 isoform X1"/>
    <property type="match status" value="1"/>
</dbReference>
<protein>
    <submittedName>
        <fullName evidence="6">Dedicator of cytokinesis 10</fullName>
    </submittedName>
</protein>
<evidence type="ECO:0000313" key="7">
    <source>
        <dbReference type="Proteomes" id="UP000694390"/>
    </source>
</evidence>
<dbReference type="Gene3D" id="2.60.40.150">
    <property type="entry name" value="C2 domain"/>
    <property type="match status" value="1"/>
</dbReference>
<dbReference type="InterPro" id="IPR035892">
    <property type="entry name" value="C2_domain_sf"/>
</dbReference>
<evidence type="ECO:0000313" key="6">
    <source>
        <dbReference type="Ensembl" id="ENSGEVP00005021869.1"/>
    </source>
</evidence>
<dbReference type="InterPro" id="IPR026791">
    <property type="entry name" value="DOCK"/>
</dbReference>
<accession>A0A8C5EY30</accession>
<dbReference type="GO" id="GO:0060997">
    <property type="term" value="P:dendritic spine morphogenesis"/>
    <property type="evidence" value="ECO:0007669"/>
    <property type="project" value="TreeGrafter"/>
</dbReference>
<dbReference type="SMART" id="SM00233">
    <property type="entry name" value="PH"/>
    <property type="match status" value="1"/>
</dbReference>
<dbReference type="Gene3D" id="1.20.58.740">
    <property type="match status" value="1"/>
</dbReference>
<feature type="domain" description="DOCKER" evidence="5">
    <location>
        <begin position="1653"/>
        <end position="2113"/>
    </location>
</feature>
<dbReference type="Gene3D" id="2.30.29.30">
    <property type="entry name" value="Pleckstrin-homology domain (PH domain)/Phosphotyrosine-binding domain (PTB)"/>
    <property type="match status" value="1"/>
</dbReference>
<dbReference type="Proteomes" id="UP000694390">
    <property type="component" value="Chromosome 9"/>
</dbReference>
<sequence length="2118" mass="243003">MNITKLINTSMSKEYWKMRPGSEKPKLLEPLDYETVITEIERNIGDDPLKDLITFPNDDFSTDTIPWEIRTLYSSVPEDAEQNVENLFVKEACKYYNSQWHVVNYKYEKYSGDFRHLPQNEYRPEKLPSHSFEIDHEDVDKDEDTTSHSSSKGGGGGGGGFGTGIFKSGWLYKGNFNSTVNNSITVRSFKKRYFQLTQLSDNSYIMNFYKDEKISKEPKGCIFLDSCTGVVQNSRLRKHAFELKMNDLTYFVLASENEQDMDDWISTLNKILQINPEGTVQERKSADLTDMRLDSADVSENYDCPQEETDSSESTLHPDFSKYITETEETVKASRNVERLNLFSLDPDITASNLQKKEFPGTDSVIKPFEEKDAKRIMITCKSLSLNLQACVTENENDPVTNIEPFFVSVALFDIRDNRKISADFHVDLNHTLVTQMVLGSSSSLESGNIETMETSEAEEPLVKGFPETWLKYPKQALFSISNPHSEIVLVARIEKVLMGNIASSAEPYIKNPDSYKCAQKVLKSNKQFCSKLGKYRMPFAWSMRPVFKDNQGNVDRDSRFSPLFRQESSKISTEDLIKLIAEYRRAEKISKIQTIPGNLDIAVNCFPLEHPNCVTSSFIPIKPFYNTEEHQPTVEVEEFIQESTKYSRPYRVYKNQIYVYPKHLKYDSQKCFSKARNITVCIEVKSSDEGGAKPMKCIYGKPGGPLFTTAAYTAVLHHSQNPDFYDEVKIELPTQLHKKHHILFSFYHVTCDINAKANAKKKEALETPVGYAWLPLLKDAQLASQEHNIPVTTSLPPSYLSLQDPASGKSGSDIKWVDSGKLLFKVSSFVVSTVNTQDPYLNTFFQQCQKREMDLSQPLTSSFVMSCKNLLKIEKIHVIMNFLPVILNQLFWILVQNDVDEVTTAVTRVLTDIVAKCHEEQLEYCVRSYVKYVFKTKSFEERTVHEELAKNMTGLLKSNDQATVKHVLKHSWFFFAIILKSVAQHLVDTNRTQIPRTQRLPESFQAELDTLIMNLSDHVVWKYKDAPEETKNANHSIARFLKRCFTFLDRGFVFKMVNNYVSMFSSGDHKILYQYKFDFLQEVCHHEHFIPLCLPIRSANIPDSVTPSESTQEYHASDIPEYTLTNEFCHKHFLIGLLLREVGYALQEDQDIRHLALAVLKNLMAKHSFDDRYDKQAQIANLYMPLYGMLLDNLPRIYMKDIFPFNINTSNQGSRDDLSTAGGFQSQTAMKHANSVDTSFSKDVLNSIAAFSSIAISAANHADSRASLASLESIPSTNEKNSERTDTCEKIVRPLSLIGSTLRFDKLDQAETRSLLMCFLHIMKTISEGKKRKTSLKSIFFLLNHYKMYFVPFRVCLQNFRYLGKRNIIRKIAAAFKFAQATQNNGTLKGSNSSCQTSGILPQWIHSTSSHDGHKHHRSQTLPIIRGKNAFSNPKLLQMIDSSMEPFSVPLLQYYNPVCVLIFQRQLQQSDCQNALMKKVFDTYLLFLQVNQSAVALKHVFAALRLFVSKFPSAFFQGQADMCGSFCYEILKCCNHRSRSTQTEASALLYFFMRKNFEFNKQKSIVRSHLQLIKAVSQLIADAGIGGSRFQHSLAIINNFASGDKQMKNSHFPAEVKDLTKRIRTVLMATAQMKEHEKDPEMLVDLQYSLANSYASTPELRRTWLESMAKIHARNGDLSEAAMCYIHIAALIAEYLKRKGYWKMEKICTSRMLLEDVQVSDSNLLLTTHNGGSLFSMGWPAFLNITPNIKEEGAMKEDSGMQDTPYNENILVKQLELCVEYLWKSERYELIAEVNKPIIAVFEKQRDFKRLSDLYYDIHRSYLKVAEVVNSEKRLFGRYYRVAFYGQGFFEEEEGKEYIYKEPKLTGLSEISQRLLKLYADKFGADNVKIIQDSNKVNPKDLDPKYAYIQVTYVTPFFDEKEAEDRKTDFEMHHNINRFVFETPFTLSGKKHGGVEEQCKRRTILTTSHLFPYVKKRIQVISQTSTELNPIEVAIDEMSKKVSELKQLCTMEEVDMIRLQLKLQGSVSVKVNAGPMAYARAFLEETNAKKYPDNQVKLLKEIFRQFAEACGLALEVNKRLIKEDQLEYQEEMKSHYKDMVSELSAVMNEQSIYENVC</sequence>
<gene>
    <name evidence="6" type="primary">DOCK10</name>
</gene>
<dbReference type="CDD" id="cd13267">
    <property type="entry name" value="PH_DOCK-D"/>
    <property type="match status" value="1"/>
</dbReference>
<dbReference type="InterPro" id="IPR021816">
    <property type="entry name" value="DOCK_C/D_N"/>
</dbReference>
<dbReference type="InterPro" id="IPR043161">
    <property type="entry name" value="DOCK_C_lobe_A"/>
</dbReference>
<dbReference type="InterPro" id="IPR037809">
    <property type="entry name" value="C2_Dock-D"/>
</dbReference>
<dbReference type="PROSITE" id="PS50003">
    <property type="entry name" value="PH_DOMAIN"/>
    <property type="match status" value="1"/>
</dbReference>
<dbReference type="PANTHER" id="PTHR23317">
    <property type="entry name" value="DEDICATOR OF CYTOKINESIS DOCK"/>
    <property type="match status" value="1"/>
</dbReference>
<keyword evidence="1" id="KW-0344">Guanine-nucleotide releasing factor</keyword>
<dbReference type="OrthoDB" id="47328at2759"/>
<dbReference type="InterPro" id="IPR046769">
    <property type="entry name" value="DOCKER_Lobe_A"/>
</dbReference>
<comment type="similarity">
    <text evidence="2">Belongs to the DOCK family.</text>
</comment>
<reference evidence="6" key="2">
    <citation type="submission" date="2025-08" db="UniProtKB">
        <authorList>
            <consortium name="Ensembl"/>
        </authorList>
    </citation>
    <scope>IDENTIFICATION</scope>
</reference>
<dbReference type="Pfam" id="PF20421">
    <property type="entry name" value="DHR-2_Lobe_C"/>
    <property type="match status" value="1"/>
</dbReference>
<dbReference type="Ensembl" id="ENSGEVT00005022977.1">
    <property type="protein sequence ID" value="ENSGEVP00005021869.1"/>
    <property type="gene ID" value="ENSGEVG00005012903.1"/>
</dbReference>
<dbReference type="GO" id="GO:0030334">
    <property type="term" value="P:regulation of cell migration"/>
    <property type="evidence" value="ECO:0007669"/>
    <property type="project" value="TreeGrafter"/>
</dbReference>
<dbReference type="Pfam" id="PF00169">
    <property type="entry name" value="PH"/>
    <property type="match status" value="1"/>
</dbReference>
<feature type="domain" description="PH" evidence="3">
    <location>
        <begin position="164"/>
        <end position="273"/>
    </location>
</feature>
<evidence type="ECO:0000256" key="2">
    <source>
        <dbReference type="PROSITE-ProRule" id="PRU00983"/>
    </source>
</evidence>